<name>A0A328C5Q1_9DELT</name>
<dbReference type="InterPro" id="IPR006664">
    <property type="entry name" value="OMP_bac"/>
</dbReference>
<dbReference type="GO" id="GO:0007155">
    <property type="term" value="P:cell adhesion"/>
    <property type="evidence" value="ECO:0007669"/>
    <property type="project" value="InterPro"/>
</dbReference>
<accession>A0A328C5Q1</accession>
<dbReference type="PRINTS" id="PR01023">
    <property type="entry name" value="NAFLGMOTY"/>
</dbReference>
<sequence length="554" mass="57697">MTMWVTWAERCAMSAVGVVVITTLAASASAQERSGFDAQTFAPVVSPGAVFSVDSAASAGHLQPYGAWMLGWANDPLVLEYEDGSREPVIDQQITGHLLGGLGFGDRYQVELGLPVIFSTRGSYEGASLAGAGVGDLTLRGKAQILRLAGGRFGLGAGFGLSLPTGDALAYRGAGAVSAHPEVLADYRIDSPAGPLVLSANLGARLQGVKEVHDLRIGPGLTYGVGAELEAVADVLFVGAELFGASVLVDPAITTSPLEALVGVRWALTEHLSVTLAGGGGLVSGVGSAAQRGLVGLSWRPDGAPERAAARPPACAVQTPPDYQGPRDEQGCALVAPQGCESLAADWTGAVDAQGCPLLDQDGDGILDAEDACPTEAADFDGLGAGDGCPEDDVDEDGVLDLDDRCPEVPGLRTHQGCPPPVQKAVREDNAIRILDKVFFQTDKAVIVEASFELLDQVALILRTNPDILLLEVAGHTDRRGDAEYNEMLSEERAKAVREYLVSQGVDASRIVARGYGSGQLLDESDTDEAHAANRRVEFRILEQGDEGGPSRAP</sequence>
<dbReference type="Gene3D" id="4.10.1080.10">
    <property type="entry name" value="TSP type-3 repeat"/>
    <property type="match status" value="1"/>
</dbReference>
<evidence type="ECO:0000313" key="9">
    <source>
        <dbReference type="Proteomes" id="UP000249169"/>
    </source>
</evidence>
<keyword evidence="3 5" id="KW-0472">Membrane</keyword>
<dbReference type="GO" id="GO:0009279">
    <property type="term" value="C:cell outer membrane"/>
    <property type="evidence" value="ECO:0007669"/>
    <property type="project" value="UniProtKB-SubCell"/>
</dbReference>
<protein>
    <recommendedName>
        <fullName evidence="7">OmpA-like domain-containing protein</fullName>
    </recommendedName>
</protein>
<evidence type="ECO:0000256" key="3">
    <source>
        <dbReference type="ARBA" id="ARBA00023136"/>
    </source>
</evidence>
<comment type="subcellular location">
    <subcellularLocation>
        <location evidence="1">Cell outer membrane</location>
    </subcellularLocation>
</comment>
<evidence type="ECO:0000313" key="8">
    <source>
        <dbReference type="EMBL" id="RAL22162.1"/>
    </source>
</evidence>
<keyword evidence="2 6" id="KW-0732">Signal</keyword>
<feature type="domain" description="OmpA-like" evidence="7">
    <location>
        <begin position="427"/>
        <end position="545"/>
    </location>
</feature>
<dbReference type="PANTHER" id="PTHR30329:SF21">
    <property type="entry name" value="LIPOPROTEIN YIAD-RELATED"/>
    <property type="match status" value="1"/>
</dbReference>
<dbReference type="AlphaFoldDB" id="A0A328C5Q1"/>
<reference evidence="8 9" key="1">
    <citation type="submission" date="2018-05" db="EMBL/GenBank/DDBJ databases">
        <title>Lujinxingia marina gen. nov. sp. nov., a new facultative anaerobic member of the class Deltaproteobacteria, and proposal of Lujinxingaceae fam. nov.</title>
        <authorList>
            <person name="Li C.-M."/>
        </authorList>
    </citation>
    <scope>NUCLEOTIDE SEQUENCE [LARGE SCALE GENOMIC DNA]</scope>
    <source>
        <strain evidence="8 9">B210</strain>
    </source>
</reference>
<dbReference type="SUPFAM" id="SSF103088">
    <property type="entry name" value="OmpA-like"/>
    <property type="match status" value="1"/>
</dbReference>
<evidence type="ECO:0000256" key="6">
    <source>
        <dbReference type="SAM" id="SignalP"/>
    </source>
</evidence>
<dbReference type="InterPro" id="IPR036737">
    <property type="entry name" value="OmpA-like_sf"/>
</dbReference>
<keyword evidence="9" id="KW-1185">Reference proteome</keyword>
<dbReference type="Pfam" id="PF13557">
    <property type="entry name" value="Phenol_MetA_deg"/>
    <property type="match status" value="1"/>
</dbReference>
<dbReference type="Proteomes" id="UP000249169">
    <property type="component" value="Unassembled WGS sequence"/>
</dbReference>
<dbReference type="InterPro" id="IPR006665">
    <property type="entry name" value="OmpA-like"/>
</dbReference>
<evidence type="ECO:0000256" key="5">
    <source>
        <dbReference type="PROSITE-ProRule" id="PRU00473"/>
    </source>
</evidence>
<keyword evidence="4" id="KW-0998">Cell outer membrane</keyword>
<evidence type="ECO:0000256" key="2">
    <source>
        <dbReference type="ARBA" id="ARBA00022729"/>
    </source>
</evidence>
<dbReference type="InterPro" id="IPR003367">
    <property type="entry name" value="Thrombospondin_3-like_rpt"/>
</dbReference>
<dbReference type="GO" id="GO:0005509">
    <property type="term" value="F:calcium ion binding"/>
    <property type="evidence" value="ECO:0007669"/>
    <property type="project" value="InterPro"/>
</dbReference>
<proteinExistence type="predicted"/>
<feature type="chain" id="PRO_5016400142" description="OmpA-like domain-containing protein" evidence="6">
    <location>
        <begin position="31"/>
        <end position="554"/>
    </location>
</feature>
<comment type="caution">
    <text evidence="8">The sequence shown here is derived from an EMBL/GenBank/DDBJ whole genome shotgun (WGS) entry which is preliminary data.</text>
</comment>
<dbReference type="InterPro" id="IPR025737">
    <property type="entry name" value="FApF"/>
</dbReference>
<dbReference type="PANTHER" id="PTHR30329">
    <property type="entry name" value="STATOR ELEMENT OF FLAGELLAR MOTOR COMPLEX"/>
    <property type="match status" value="1"/>
</dbReference>
<evidence type="ECO:0000256" key="1">
    <source>
        <dbReference type="ARBA" id="ARBA00004442"/>
    </source>
</evidence>
<dbReference type="PROSITE" id="PS51123">
    <property type="entry name" value="OMPA_2"/>
    <property type="match status" value="1"/>
</dbReference>
<dbReference type="InterPro" id="IPR050330">
    <property type="entry name" value="Bact_OuterMem_StrucFunc"/>
</dbReference>
<dbReference type="PRINTS" id="PR01021">
    <property type="entry name" value="OMPADOMAIN"/>
</dbReference>
<dbReference type="Pfam" id="PF00691">
    <property type="entry name" value="OmpA"/>
    <property type="match status" value="1"/>
</dbReference>
<organism evidence="8 9">
    <name type="scientific">Lujinxingia litoralis</name>
    <dbReference type="NCBI Taxonomy" id="2211119"/>
    <lineage>
        <taxon>Bacteria</taxon>
        <taxon>Deltaproteobacteria</taxon>
        <taxon>Bradymonadales</taxon>
        <taxon>Lujinxingiaceae</taxon>
        <taxon>Lujinxingia</taxon>
    </lineage>
</organism>
<evidence type="ECO:0000256" key="4">
    <source>
        <dbReference type="ARBA" id="ARBA00023237"/>
    </source>
</evidence>
<feature type="signal peptide" evidence="6">
    <location>
        <begin position="1"/>
        <end position="30"/>
    </location>
</feature>
<dbReference type="SUPFAM" id="SSF103647">
    <property type="entry name" value="TSP type-3 repeat"/>
    <property type="match status" value="1"/>
</dbReference>
<dbReference type="InterPro" id="IPR028974">
    <property type="entry name" value="TSP_type-3_rpt"/>
</dbReference>
<dbReference type="RefSeq" id="WP_111729733.1">
    <property type="nucleotide sequence ID" value="NZ_QHKO01000004.1"/>
</dbReference>
<dbReference type="EMBL" id="QHKO01000004">
    <property type="protein sequence ID" value="RAL22162.1"/>
    <property type="molecule type" value="Genomic_DNA"/>
</dbReference>
<dbReference type="Pfam" id="PF02412">
    <property type="entry name" value="TSP_3"/>
    <property type="match status" value="2"/>
</dbReference>
<gene>
    <name evidence="8" type="ORF">DL240_09915</name>
</gene>
<dbReference type="Gene3D" id="3.30.1330.60">
    <property type="entry name" value="OmpA-like domain"/>
    <property type="match status" value="1"/>
</dbReference>
<dbReference type="CDD" id="cd07185">
    <property type="entry name" value="OmpA_C-like"/>
    <property type="match status" value="1"/>
</dbReference>
<evidence type="ECO:0000259" key="7">
    <source>
        <dbReference type="PROSITE" id="PS51123"/>
    </source>
</evidence>
<dbReference type="OrthoDB" id="9805566at2"/>